<keyword evidence="2" id="KW-1185">Reference proteome</keyword>
<reference evidence="1 2" key="2">
    <citation type="submission" date="2016-08" db="EMBL/GenBank/DDBJ databases">
        <title>Pervasive Adenine N6-methylation of Active Genes in Fungi.</title>
        <authorList>
            <consortium name="DOE Joint Genome Institute"/>
            <person name="Mondo S.J."/>
            <person name="Dannebaum R.O."/>
            <person name="Kuo R.C."/>
            <person name="Labutti K."/>
            <person name="Haridas S."/>
            <person name="Kuo A."/>
            <person name="Salamov A."/>
            <person name="Ahrendt S.R."/>
            <person name="Lipzen A."/>
            <person name="Sullivan W."/>
            <person name="Andreopoulos W.B."/>
            <person name="Clum A."/>
            <person name="Lindquist E."/>
            <person name="Daum C."/>
            <person name="Ramamoorthy G.K."/>
            <person name="Gryganskyi A."/>
            <person name="Culley D."/>
            <person name="Magnuson J.K."/>
            <person name="James T.Y."/>
            <person name="O'Malley M.A."/>
            <person name="Stajich J.E."/>
            <person name="Spatafora J.W."/>
            <person name="Visel A."/>
            <person name="Grigoriev I.V."/>
        </authorList>
    </citation>
    <scope>NUCLEOTIDE SEQUENCE [LARGE SCALE GENOMIC DNA]</scope>
    <source>
        <strain evidence="2">finn</strain>
    </source>
</reference>
<dbReference type="OrthoDB" id="10612527at2759"/>
<sequence length="169" mass="19574">MDSFSKEKENYFNNNNDNGIEFMKTQYKSDVDNMKDINFLNPLLESNSIENDSPKFNSNFNSSMLSINKSGKCLVDINKLRILSKQLEGCRIHQKKLVLTMNHIVNEYNILNKNFKKIQKELDNILNAPNEEDNYSDKFKSLISINGLPKNEEALEKNKMICPALKSMK</sequence>
<reference evidence="1 2" key="1">
    <citation type="submission" date="2016-08" db="EMBL/GenBank/DDBJ databases">
        <title>Genomes of anaerobic fungi encode conserved fungal cellulosomes for biomass hydrolysis.</title>
        <authorList>
            <consortium name="DOE Joint Genome Institute"/>
            <person name="Haitjema C.H."/>
            <person name="Gilmore S.P."/>
            <person name="Henske J.K."/>
            <person name="Solomon K.V."/>
            <person name="De Groot R."/>
            <person name="Kuo A."/>
            <person name="Mondo S.J."/>
            <person name="Salamov A.A."/>
            <person name="Labutti K."/>
            <person name="Zhao Z."/>
            <person name="Chiniquy J."/>
            <person name="Barry K."/>
            <person name="Brewer H.M."/>
            <person name="Purvine S.O."/>
            <person name="Wright A.T."/>
            <person name="Boxma B."/>
            <person name="Van Alen T."/>
            <person name="Hackstein J.H."/>
            <person name="Baker S.E."/>
            <person name="Grigoriev I.V."/>
            <person name="O'Malley M.A."/>
        </authorList>
    </citation>
    <scope>NUCLEOTIDE SEQUENCE [LARGE SCALE GENOMIC DNA]</scope>
    <source>
        <strain evidence="2">finn</strain>
    </source>
</reference>
<proteinExistence type="predicted"/>
<organism evidence="1 2">
    <name type="scientific">Piromyces finnis</name>
    <dbReference type="NCBI Taxonomy" id="1754191"/>
    <lineage>
        <taxon>Eukaryota</taxon>
        <taxon>Fungi</taxon>
        <taxon>Fungi incertae sedis</taxon>
        <taxon>Chytridiomycota</taxon>
        <taxon>Chytridiomycota incertae sedis</taxon>
        <taxon>Neocallimastigomycetes</taxon>
        <taxon>Neocallimastigales</taxon>
        <taxon>Neocallimastigaceae</taxon>
        <taxon>Piromyces</taxon>
    </lineage>
</organism>
<name>A0A1Y1VC18_9FUNG</name>
<comment type="caution">
    <text evidence="1">The sequence shown here is derived from an EMBL/GenBank/DDBJ whole genome shotgun (WGS) entry which is preliminary data.</text>
</comment>
<evidence type="ECO:0000313" key="1">
    <source>
        <dbReference type="EMBL" id="ORX52200.1"/>
    </source>
</evidence>
<evidence type="ECO:0000313" key="2">
    <source>
        <dbReference type="Proteomes" id="UP000193719"/>
    </source>
</evidence>
<protein>
    <submittedName>
        <fullName evidence="1">Uncharacterized protein</fullName>
    </submittedName>
</protein>
<gene>
    <name evidence="1" type="ORF">BCR36DRAFT_369575</name>
</gene>
<dbReference type="AlphaFoldDB" id="A0A1Y1VC18"/>
<accession>A0A1Y1VC18</accession>
<dbReference type="Proteomes" id="UP000193719">
    <property type="component" value="Unassembled WGS sequence"/>
</dbReference>
<dbReference type="EMBL" id="MCFH01000016">
    <property type="protein sequence ID" value="ORX52200.1"/>
    <property type="molecule type" value="Genomic_DNA"/>
</dbReference>